<dbReference type="SUPFAM" id="SSF57701">
    <property type="entry name" value="Zn2/Cys6 DNA-binding domain"/>
    <property type="match status" value="1"/>
</dbReference>
<organism evidence="8 9">
    <name type="scientific">Kluyveromyces dobzhanskii CBS 2104</name>
    <dbReference type="NCBI Taxonomy" id="1427455"/>
    <lineage>
        <taxon>Eukaryota</taxon>
        <taxon>Fungi</taxon>
        <taxon>Dikarya</taxon>
        <taxon>Ascomycota</taxon>
        <taxon>Saccharomycotina</taxon>
        <taxon>Saccharomycetes</taxon>
        <taxon>Saccharomycetales</taxon>
        <taxon>Saccharomycetaceae</taxon>
        <taxon>Kluyveromyces</taxon>
    </lineage>
</organism>
<feature type="region of interest" description="Disordered" evidence="6">
    <location>
        <begin position="100"/>
        <end position="128"/>
    </location>
</feature>
<dbReference type="PROSITE" id="PS00463">
    <property type="entry name" value="ZN2_CY6_FUNGAL_1"/>
    <property type="match status" value="1"/>
</dbReference>
<dbReference type="OrthoDB" id="4454541at2759"/>
<keyword evidence="5" id="KW-0539">Nucleus</keyword>
<accession>A0A0A8L210</accession>
<evidence type="ECO:0000256" key="2">
    <source>
        <dbReference type="ARBA" id="ARBA00023015"/>
    </source>
</evidence>
<dbReference type="PANTHER" id="PTHR31845:SF10">
    <property type="entry name" value="ZN(II)2CYS6 TRANSCRIPTION FACTOR (EUROFUNG)"/>
    <property type="match status" value="1"/>
</dbReference>
<dbReference type="GO" id="GO:0000976">
    <property type="term" value="F:transcription cis-regulatory region binding"/>
    <property type="evidence" value="ECO:0007669"/>
    <property type="project" value="TreeGrafter"/>
</dbReference>
<dbReference type="AlphaFoldDB" id="A0A0A8L210"/>
<sequence>MDLSEGLVSNDKHTLQMAVEVQQRFHPQVVLLGIAADDSRHTAPMSKEMNADGKAKRSTFACISCHSMKQKCNPTDKDDIYRHPCIRCAKLNKTCQFDLSKRRRRKKKKKLGGTHPHEIGGTANDASQEGVLKLGTNSVVMADDDTSSSSTKTVSPYTSISSLEHGQRHGHGHGNGNGNTHGQRHGQRQRLGSTGDEPTNFPLSYSLPTTYSLGTANTAVAPAPAFKMKQPLASTAAWQYPPQQPSLSQHQRLLPKPWLEADLKRLEGANLSHLQRSYPGNMVTVQQNDLNGSHSSTLLGQNALSVPTDDSIGNIAYNTRAETSHLLHINQINSHQPLSSGSPPHTLKIISPNLPAKNNCFVNNQTGKLDGNGTPTNNCNPSPVFSGPGGEFNDYELEITNLLSWQKGALESAAAKLQSLAIDWDGMVQTTSAVPLYTDPLALGLISEREALYYLKLYRETMSKKFHLPLVKIPDHMTIDELRKTQPILFSTILAVVSLIVPASHKSSTNKLKLDNFALSMICHHGMRLGSRSSELIRSLLVLCLWYNFAEWNNQTRYHYFNYICCTAIRDFDLNGNHKLMALMDGAQQNMIPEKRNSEYDDEFYHMVLVIYVSGLNISIFLRQPIQLRWSAKFDAFCDGLLKGKYPSKIYDHEDDKIFVVFAKINHCLELIHTHIQLTSGTMETTYITFDNDAFMKKMINMLDGLYPDISQEKYRILAFYNSVYAYLYESILIDFFQPKTMEDKFELQELPEHVEDAFKNCLAKCLATFNYFFKLTPDLIASMPLFHVTRIIYVLGVLLLKIRFGAMTIPAIQHLRPLTDPCIDILKNMCGILDETSRLYPQNSFLLKLRYVCALFSQTYATNIRKYLETKNTNPGLDFNALFQSGNVSSFFVDSMILENSINSLNDQFWTDMLTNLL</sequence>
<dbReference type="GO" id="GO:0000981">
    <property type="term" value="F:DNA-binding transcription factor activity, RNA polymerase II-specific"/>
    <property type="evidence" value="ECO:0007669"/>
    <property type="project" value="InterPro"/>
</dbReference>
<dbReference type="Pfam" id="PF00172">
    <property type="entry name" value="Zn_clus"/>
    <property type="match status" value="1"/>
</dbReference>
<evidence type="ECO:0000256" key="1">
    <source>
        <dbReference type="ARBA" id="ARBA00004123"/>
    </source>
</evidence>
<keyword evidence="3" id="KW-0238">DNA-binding</keyword>
<keyword evidence="4" id="KW-0804">Transcription</keyword>
<evidence type="ECO:0000313" key="9">
    <source>
        <dbReference type="Proteomes" id="UP000031516"/>
    </source>
</evidence>
<evidence type="ECO:0000256" key="6">
    <source>
        <dbReference type="SAM" id="MobiDB-lite"/>
    </source>
</evidence>
<comment type="caution">
    <text evidence="8">The sequence shown here is derived from an EMBL/GenBank/DDBJ whole genome shotgun (WGS) entry which is preliminary data.</text>
</comment>
<dbReference type="InterPro" id="IPR001138">
    <property type="entry name" value="Zn2Cys6_DnaBD"/>
</dbReference>
<gene>
    <name evidence="8" type="ORF">KLDO_g540</name>
</gene>
<dbReference type="InterPro" id="IPR051089">
    <property type="entry name" value="prtT"/>
</dbReference>
<dbReference type="PROSITE" id="PS50048">
    <property type="entry name" value="ZN2_CY6_FUNGAL_2"/>
    <property type="match status" value="1"/>
</dbReference>
<feature type="compositionally biased region" description="Low complexity" evidence="6">
    <location>
        <begin position="147"/>
        <end position="159"/>
    </location>
</feature>
<dbReference type="GO" id="GO:0005634">
    <property type="term" value="C:nucleus"/>
    <property type="evidence" value="ECO:0007669"/>
    <property type="project" value="UniProtKB-SubCell"/>
</dbReference>
<dbReference type="PANTHER" id="PTHR31845">
    <property type="entry name" value="FINGER DOMAIN PROTEIN, PUTATIVE-RELATED"/>
    <property type="match status" value="1"/>
</dbReference>
<name>A0A0A8L210_9SACH</name>
<reference evidence="8 9" key="1">
    <citation type="submission" date="2014-03" db="EMBL/GenBank/DDBJ databases">
        <title>The genome of Kluyveromyces dobzhanskii.</title>
        <authorList>
            <person name="Nystedt B."/>
            <person name="Astrom S."/>
        </authorList>
    </citation>
    <scope>NUCLEOTIDE SEQUENCE [LARGE SCALE GENOMIC DNA]</scope>
    <source>
        <strain evidence="8 9">CBS 2104</strain>
    </source>
</reference>
<dbReference type="SMART" id="SM00066">
    <property type="entry name" value="GAL4"/>
    <property type="match status" value="1"/>
</dbReference>
<evidence type="ECO:0000256" key="4">
    <source>
        <dbReference type="ARBA" id="ARBA00023163"/>
    </source>
</evidence>
<protein>
    <submittedName>
        <fullName evidence="8">WGS project CCBQ000000000 data, contig 00016</fullName>
    </submittedName>
</protein>
<evidence type="ECO:0000256" key="3">
    <source>
        <dbReference type="ARBA" id="ARBA00023125"/>
    </source>
</evidence>
<evidence type="ECO:0000256" key="5">
    <source>
        <dbReference type="ARBA" id="ARBA00023242"/>
    </source>
</evidence>
<dbReference type="Proteomes" id="UP000031516">
    <property type="component" value="Unassembled WGS sequence"/>
</dbReference>
<feature type="domain" description="Zn(2)-C6 fungal-type" evidence="7">
    <location>
        <begin position="61"/>
        <end position="97"/>
    </location>
</feature>
<keyword evidence="2" id="KW-0805">Transcription regulation</keyword>
<dbReference type="CDD" id="cd00067">
    <property type="entry name" value="GAL4"/>
    <property type="match status" value="1"/>
</dbReference>
<evidence type="ECO:0000313" key="8">
    <source>
        <dbReference type="EMBL" id="CDO92219.1"/>
    </source>
</evidence>
<proteinExistence type="predicted"/>
<dbReference type="InterPro" id="IPR036864">
    <property type="entry name" value="Zn2-C6_fun-type_DNA-bd_sf"/>
</dbReference>
<dbReference type="Gene3D" id="4.10.240.10">
    <property type="entry name" value="Zn(2)-C6 fungal-type DNA-binding domain"/>
    <property type="match status" value="1"/>
</dbReference>
<dbReference type="GO" id="GO:0008270">
    <property type="term" value="F:zinc ion binding"/>
    <property type="evidence" value="ECO:0007669"/>
    <property type="project" value="InterPro"/>
</dbReference>
<evidence type="ECO:0000259" key="7">
    <source>
        <dbReference type="PROSITE" id="PS50048"/>
    </source>
</evidence>
<dbReference type="EMBL" id="CCBQ010000012">
    <property type="protein sequence ID" value="CDO92219.1"/>
    <property type="molecule type" value="Genomic_DNA"/>
</dbReference>
<feature type="compositionally biased region" description="Basic residues" evidence="6">
    <location>
        <begin position="101"/>
        <end position="112"/>
    </location>
</feature>
<comment type="subcellular location">
    <subcellularLocation>
        <location evidence="1">Nucleus</location>
    </subcellularLocation>
</comment>
<keyword evidence="9" id="KW-1185">Reference proteome</keyword>
<feature type="region of interest" description="Disordered" evidence="6">
    <location>
        <begin position="141"/>
        <end position="202"/>
    </location>
</feature>